<organism evidence="1 2">
    <name type="scientific">Raoultella ornithinolytica</name>
    <name type="common">Klebsiella ornithinolytica</name>
    <dbReference type="NCBI Taxonomy" id="54291"/>
    <lineage>
        <taxon>Bacteria</taxon>
        <taxon>Pseudomonadati</taxon>
        <taxon>Pseudomonadota</taxon>
        <taxon>Gammaproteobacteria</taxon>
        <taxon>Enterobacterales</taxon>
        <taxon>Enterobacteriaceae</taxon>
        <taxon>Klebsiella/Raoultella group</taxon>
        <taxon>Raoultella</taxon>
    </lineage>
</organism>
<dbReference type="Proteomes" id="UP000295263">
    <property type="component" value="Unassembled WGS sequence"/>
</dbReference>
<accession>A0ABD7QDB3</accession>
<evidence type="ECO:0000313" key="2">
    <source>
        <dbReference type="Proteomes" id="UP000295263"/>
    </source>
</evidence>
<reference evidence="1 2" key="1">
    <citation type="submission" date="2019-03" db="EMBL/GenBank/DDBJ databases">
        <title>Genomic analyses of the natural microbiome of Caenorhabditis elegans.</title>
        <authorList>
            <person name="Samuel B."/>
        </authorList>
    </citation>
    <scope>NUCLEOTIDE SEQUENCE [LARGE SCALE GENOMIC DNA]</scope>
    <source>
        <strain evidence="1 2">JUb54</strain>
    </source>
</reference>
<proteinExistence type="predicted"/>
<dbReference type="EMBL" id="SLYQ01000009">
    <property type="protein sequence ID" value="TCQ70698.1"/>
    <property type="molecule type" value="Genomic_DNA"/>
</dbReference>
<name>A0ABD7QDB3_RAOOR</name>
<gene>
    <name evidence="1" type="ORF">EC841_1091</name>
</gene>
<sequence>RTLQWVLRSQLGNGPLALLALRNFSLPEQIFSVDPSATSQALASSENSAIDGME</sequence>
<protein>
    <submittedName>
        <fullName evidence="1">Uncharacterized protein</fullName>
    </submittedName>
</protein>
<comment type="caution">
    <text evidence="1">The sequence shown here is derived from an EMBL/GenBank/DDBJ whole genome shotgun (WGS) entry which is preliminary data.</text>
</comment>
<feature type="non-terminal residue" evidence="1">
    <location>
        <position position="1"/>
    </location>
</feature>
<dbReference type="AlphaFoldDB" id="A0ABD7QDB3"/>
<evidence type="ECO:0000313" key="1">
    <source>
        <dbReference type="EMBL" id="TCQ70698.1"/>
    </source>
</evidence>